<comment type="caution">
    <text evidence="2">The sequence shown here is derived from an EMBL/GenBank/DDBJ whole genome shotgun (WGS) entry which is preliminary data.</text>
</comment>
<reference evidence="2 3" key="1">
    <citation type="journal article" date="2019" name="Int. J. Syst. Evol. Microbiol.">
        <title>The Global Catalogue of Microorganisms (GCM) 10K type strain sequencing project: providing services to taxonomists for standard genome sequencing and annotation.</title>
        <authorList>
            <consortium name="The Broad Institute Genomics Platform"/>
            <consortium name="The Broad Institute Genome Sequencing Center for Infectious Disease"/>
            <person name="Wu L."/>
            <person name="Ma J."/>
        </authorList>
    </citation>
    <scope>NUCLEOTIDE SEQUENCE [LARGE SCALE GENOMIC DNA]</scope>
    <source>
        <strain evidence="2 3">JCM 7356</strain>
    </source>
</reference>
<keyword evidence="3" id="KW-1185">Reference proteome</keyword>
<sequence length="192" mass="20907">MTVTLDRATTLRTPKLPVWLSLASGGVRTGRLDGAWWPRSRDLLLELPDLAAELEKRWGRVIRITVNPAQWPAIPRRIPVAGHTVHVGWFTTEQDQHMITVFSYAPRRLDLLVIPPSTEAVDAGRLMYEAADPTSSRTASALLTAGGGDSAAESEFHSDFLPSAVLPANGPGEADRRAEVARTRAAAWPEPA</sequence>
<accession>A0ABN3EWX1</accession>
<dbReference type="Pfam" id="PF19457">
    <property type="entry name" value="DUF5994"/>
    <property type="match status" value="1"/>
</dbReference>
<feature type="compositionally biased region" description="Low complexity" evidence="1">
    <location>
        <begin position="183"/>
        <end position="192"/>
    </location>
</feature>
<organism evidence="2 3">
    <name type="scientific">Kitasatospora cystarginea</name>
    <dbReference type="NCBI Taxonomy" id="58350"/>
    <lineage>
        <taxon>Bacteria</taxon>
        <taxon>Bacillati</taxon>
        <taxon>Actinomycetota</taxon>
        <taxon>Actinomycetes</taxon>
        <taxon>Kitasatosporales</taxon>
        <taxon>Streptomycetaceae</taxon>
        <taxon>Kitasatospora</taxon>
    </lineage>
</organism>
<protein>
    <submittedName>
        <fullName evidence="2">Uncharacterized protein</fullName>
    </submittedName>
</protein>
<evidence type="ECO:0000313" key="2">
    <source>
        <dbReference type="EMBL" id="GAA2273735.1"/>
    </source>
</evidence>
<dbReference type="Proteomes" id="UP001500305">
    <property type="component" value="Unassembled WGS sequence"/>
</dbReference>
<evidence type="ECO:0000256" key="1">
    <source>
        <dbReference type="SAM" id="MobiDB-lite"/>
    </source>
</evidence>
<dbReference type="RefSeq" id="WP_344640567.1">
    <property type="nucleotide sequence ID" value="NZ_BAAATR010000047.1"/>
</dbReference>
<evidence type="ECO:0000313" key="3">
    <source>
        <dbReference type="Proteomes" id="UP001500305"/>
    </source>
</evidence>
<gene>
    <name evidence="2" type="ORF">GCM10010430_69610</name>
</gene>
<dbReference type="EMBL" id="BAAATR010000047">
    <property type="protein sequence ID" value="GAA2273735.1"/>
    <property type="molecule type" value="Genomic_DNA"/>
</dbReference>
<dbReference type="InterPro" id="IPR046036">
    <property type="entry name" value="DUF5994"/>
</dbReference>
<proteinExistence type="predicted"/>
<feature type="compositionally biased region" description="Basic and acidic residues" evidence="1">
    <location>
        <begin position="173"/>
        <end position="182"/>
    </location>
</feature>
<name>A0ABN3EWX1_9ACTN</name>
<feature type="region of interest" description="Disordered" evidence="1">
    <location>
        <begin position="167"/>
        <end position="192"/>
    </location>
</feature>